<protein>
    <recommendedName>
        <fullName evidence="3">Myb-like domain-containing protein</fullName>
    </recommendedName>
</protein>
<name>A0AAE0JY38_9PEZI</name>
<accession>A0AAE0JY38</accession>
<comment type="caution">
    <text evidence="1">The sequence shown here is derived from an EMBL/GenBank/DDBJ whole genome shotgun (WGS) entry which is preliminary data.</text>
</comment>
<dbReference type="AlphaFoldDB" id="A0AAE0JY38"/>
<evidence type="ECO:0000313" key="2">
    <source>
        <dbReference type="Proteomes" id="UP001285441"/>
    </source>
</evidence>
<dbReference type="EMBL" id="JAULSW010000012">
    <property type="protein sequence ID" value="KAK3366488.1"/>
    <property type="molecule type" value="Genomic_DNA"/>
</dbReference>
<reference evidence="1" key="2">
    <citation type="submission" date="2023-06" db="EMBL/GenBank/DDBJ databases">
        <authorList>
            <consortium name="Lawrence Berkeley National Laboratory"/>
            <person name="Haridas S."/>
            <person name="Hensen N."/>
            <person name="Bonometti L."/>
            <person name="Westerberg I."/>
            <person name="Brannstrom I.O."/>
            <person name="Guillou S."/>
            <person name="Cros-Aarteil S."/>
            <person name="Calhoun S."/>
            <person name="Kuo A."/>
            <person name="Mondo S."/>
            <person name="Pangilinan J."/>
            <person name="Riley R."/>
            <person name="LaButti K."/>
            <person name="Andreopoulos B."/>
            <person name="Lipzen A."/>
            <person name="Chen C."/>
            <person name="Yanf M."/>
            <person name="Daum C."/>
            <person name="Ng V."/>
            <person name="Clum A."/>
            <person name="Steindorff A."/>
            <person name="Ohm R."/>
            <person name="Martin F."/>
            <person name="Silar P."/>
            <person name="Natvig D."/>
            <person name="Lalanne C."/>
            <person name="Gautier V."/>
            <person name="Ament-velasquez S.L."/>
            <person name="Kruys A."/>
            <person name="Hutchinson M.I."/>
            <person name="Powell A.J."/>
            <person name="Barry K."/>
            <person name="Miller A.N."/>
            <person name="Grigoriev I.V."/>
            <person name="Debuchy R."/>
            <person name="Gladieux P."/>
            <person name="Thoren M.H."/>
            <person name="Johannesson H."/>
        </authorList>
    </citation>
    <scope>NUCLEOTIDE SEQUENCE</scope>
    <source>
        <strain evidence="1">CBS 232.78</strain>
    </source>
</reference>
<reference evidence="1" key="1">
    <citation type="journal article" date="2023" name="Mol. Phylogenet. Evol.">
        <title>Genome-scale phylogeny and comparative genomics of the fungal order Sordariales.</title>
        <authorList>
            <person name="Hensen N."/>
            <person name="Bonometti L."/>
            <person name="Westerberg I."/>
            <person name="Brannstrom I.O."/>
            <person name="Guillou S."/>
            <person name="Cros-Aarteil S."/>
            <person name="Calhoun S."/>
            <person name="Haridas S."/>
            <person name="Kuo A."/>
            <person name="Mondo S."/>
            <person name="Pangilinan J."/>
            <person name="Riley R."/>
            <person name="LaButti K."/>
            <person name="Andreopoulos B."/>
            <person name="Lipzen A."/>
            <person name="Chen C."/>
            <person name="Yan M."/>
            <person name="Daum C."/>
            <person name="Ng V."/>
            <person name="Clum A."/>
            <person name="Steindorff A."/>
            <person name="Ohm R.A."/>
            <person name="Martin F."/>
            <person name="Silar P."/>
            <person name="Natvig D.O."/>
            <person name="Lalanne C."/>
            <person name="Gautier V."/>
            <person name="Ament-Velasquez S.L."/>
            <person name="Kruys A."/>
            <person name="Hutchinson M.I."/>
            <person name="Powell A.J."/>
            <person name="Barry K."/>
            <person name="Miller A.N."/>
            <person name="Grigoriev I.V."/>
            <person name="Debuchy R."/>
            <person name="Gladieux P."/>
            <person name="Hiltunen Thoren M."/>
            <person name="Johannesson H."/>
        </authorList>
    </citation>
    <scope>NUCLEOTIDE SEQUENCE</scope>
    <source>
        <strain evidence="1">CBS 232.78</strain>
    </source>
</reference>
<organism evidence="1 2">
    <name type="scientific">Podospora didyma</name>
    <dbReference type="NCBI Taxonomy" id="330526"/>
    <lineage>
        <taxon>Eukaryota</taxon>
        <taxon>Fungi</taxon>
        <taxon>Dikarya</taxon>
        <taxon>Ascomycota</taxon>
        <taxon>Pezizomycotina</taxon>
        <taxon>Sordariomycetes</taxon>
        <taxon>Sordariomycetidae</taxon>
        <taxon>Sordariales</taxon>
        <taxon>Podosporaceae</taxon>
        <taxon>Podospora</taxon>
    </lineage>
</organism>
<gene>
    <name evidence="1" type="ORF">B0H63DRAFT_456185</name>
</gene>
<dbReference type="Proteomes" id="UP001285441">
    <property type="component" value="Unassembled WGS sequence"/>
</dbReference>
<proteinExistence type="predicted"/>
<evidence type="ECO:0008006" key="3">
    <source>
        <dbReference type="Google" id="ProtNLM"/>
    </source>
</evidence>
<evidence type="ECO:0000313" key="1">
    <source>
        <dbReference type="EMBL" id="KAK3366488.1"/>
    </source>
</evidence>
<sequence>MSFQDDFLDLREEGKNWNQIKNEAFPYKSGNACRKRHERLMERQKESAEDSKIEEKMCDMYKALRESLWQPLALKTGLSWDVVESFIMSSKFKQMCSRNWGYSRNRPQLPVAWYSDEDSGISNVPHTDDMRIGQPYRYPNMNWAADGPASKISVSDSTFPEEDPQSYVNFDYPFLKSTTADRYNMIASASPNSGFFVPQNGTGNSF</sequence>
<keyword evidence="2" id="KW-1185">Reference proteome</keyword>